<protein>
    <recommendedName>
        <fullName evidence="4">SGNH hydrolase-type esterase domain-containing protein</fullName>
    </recommendedName>
</protein>
<feature type="disulfide bond" evidence="2">
    <location>
        <begin position="141"/>
        <end position="152"/>
    </location>
</feature>
<name>A0A545AJS6_9ACTN</name>
<feature type="domain" description="SGNH hydrolase-type esterase" evidence="4">
    <location>
        <begin position="36"/>
        <end position="307"/>
    </location>
</feature>
<dbReference type="SUPFAM" id="SSF52266">
    <property type="entry name" value="SGNH hydrolase"/>
    <property type="match status" value="1"/>
</dbReference>
<dbReference type="GO" id="GO:0006629">
    <property type="term" value="P:lipid metabolic process"/>
    <property type="evidence" value="ECO:0007669"/>
    <property type="project" value="TreeGrafter"/>
</dbReference>
<dbReference type="InterPro" id="IPR036514">
    <property type="entry name" value="SGNH_hydro_sf"/>
</dbReference>
<dbReference type="InterPro" id="IPR037460">
    <property type="entry name" value="SEST-like"/>
</dbReference>
<dbReference type="PANTHER" id="PTHR37981:SF1">
    <property type="entry name" value="SGNH HYDROLASE-TYPE ESTERASE DOMAIN-CONTAINING PROTEIN"/>
    <property type="match status" value="1"/>
</dbReference>
<gene>
    <name evidence="5" type="ORF">FL583_29135</name>
</gene>
<keyword evidence="6" id="KW-1185">Reference proteome</keyword>
<comment type="caution">
    <text evidence="5">The sequence shown here is derived from an EMBL/GenBank/DDBJ whole genome shotgun (WGS) entry which is preliminary data.</text>
</comment>
<dbReference type="PANTHER" id="PTHR37981">
    <property type="entry name" value="LIPASE 2"/>
    <property type="match status" value="1"/>
</dbReference>
<dbReference type="Gene3D" id="3.40.50.1110">
    <property type="entry name" value="SGNH hydrolase"/>
    <property type="match status" value="1"/>
</dbReference>
<evidence type="ECO:0000256" key="2">
    <source>
        <dbReference type="PIRSR" id="PIRSR637460-2"/>
    </source>
</evidence>
<dbReference type="EMBL" id="VIRS01000025">
    <property type="protein sequence ID" value="TQS41549.1"/>
    <property type="molecule type" value="Genomic_DNA"/>
</dbReference>
<keyword evidence="3" id="KW-0732">Signal</keyword>
<evidence type="ECO:0000313" key="5">
    <source>
        <dbReference type="EMBL" id="TQS41549.1"/>
    </source>
</evidence>
<reference evidence="5 6" key="1">
    <citation type="submission" date="2019-07" db="EMBL/GenBank/DDBJ databases">
        <title>Cryptosporangium phraense sp. nov., isolated from plant litter.</title>
        <authorList>
            <person name="Suriyachadkun C."/>
        </authorList>
    </citation>
    <scope>NUCLEOTIDE SEQUENCE [LARGE SCALE GENOMIC DNA]</scope>
    <source>
        <strain evidence="5 6">A-T 5661</strain>
    </source>
</reference>
<dbReference type="InParanoid" id="A0A545AJS6"/>
<dbReference type="InterPro" id="IPR013830">
    <property type="entry name" value="SGNH_hydro"/>
</dbReference>
<feature type="signal peptide" evidence="3">
    <location>
        <begin position="1"/>
        <end position="21"/>
    </location>
</feature>
<proteinExistence type="predicted"/>
<dbReference type="GO" id="GO:0016788">
    <property type="term" value="F:hydrolase activity, acting on ester bonds"/>
    <property type="evidence" value="ECO:0007669"/>
    <property type="project" value="InterPro"/>
</dbReference>
<feature type="disulfide bond" evidence="2">
    <location>
        <begin position="60"/>
        <end position="86"/>
    </location>
</feature>
<feature type="active site" evidence="1">
    <location>
        <position position="300"/>
    </location>
</feature>
<evidence type="ECO:0000256" key="3">
    <source>
        <dbReference type="SAM" id="SignalP"/>
    </source>
</evidence>
<organism evidence="5 6">
    <name type="scientific">Cryptosporangium phraense</name>
    <dbReference type="NCBI Taxonomy" id="2593070"/>
    <lineage>
        <taxon>Bacteria</taxon>
        <taxon>Bacillati</taxon>
        <taxon>Actinomycetota</taxon>
        <taxon>Actinomycetes</taxon>
        <taxon>Cryptosporangiales</taxon>
        <taxon>Cryptosporangiaceae</taxon>
        <taxon>Cryptosporangium</taxon>
    </lineage>
</organism>
<feature type="active site" description="Nucleophile" evidence="1">
    <location>
        <position position="39"/>
    </location>
</feature>
<evidence type="ECO:0000313" key="6">
    <source>
        <dbReference type="Proteomes" id="UP000317982"/>
    </source>
</evidence>
<dbReference type="Proteomes" id="UP000317982">
    <property type="component" value="Unassembled WGS sequence"/>
</dbReference>
<dbReference type="AlphaFoldDB" id="A0A545AJS6"/>
<dbReference type="OrthoDB" id="3498399at2"/>
<sequence length="345" mass="37513">MTVWRRCSVVVLVLLSTVLLADPGDAAARRPAVVGMGDSFVSGEGAGRYDPATNRRGNFCHRSRYAAIQRTSLPGVGNPARVNLACAGATTNDVRLGGQRRYGEAPQAEALRTVARRYDVRLIVLTVGVNDIGYANLAYDCVLAYLKLAPRCQNAWTPRIRQRLRAAAPRITQDVRDVQRVMREAGYGRDDYTLVLQSYASPVTGDLRYGTASRGAFGCPVRDDDGNWAKNWVAGQFTATYARIAANTGARFLDLAPALRGREACAEGISRFQEWSRGLSVDLAGIRHGLGMNLLQQSAHPNARGHAEFARCLSTFLARGDRSAKCARQPDGNLAPVGTAQRARY</sequence>
<dbReference type="Pfam" id="PF13472">
    <property type="entry name" value="Lipase_GDSL_2"/>
    <property type="match status" value="1"/>
</dbReference>
<keyword evidence="2" id="KW-1015">Disulfide bond</keyword>
<accession>A0A545AJS6</accession>
<feature type="chain" id="PRO_5039165498" description="SGNH hydrolase-type esterase domain-containing protein" evidence="3">
    <location>
        <begin position="22"/>
        <end position="345"/>
    </location>
</feature>
<evidence type="ECO:0000256" key="1">
    <source>
        <dbReference type="PIRSR" id="PIRSR637460-1"/>
    </source>
</evidence>
<evidence type="ECO:0000259" key="4">
    <source>
        <dbReference type="Pfam" id="PF13472"/>
    </source>
</evidence>
<dbReference type="RefSeq" id="WP_142708053.1">
    <property type="nucleotide sequence ID" value="NZ_VIRS01000025.1"/>
</dbReference>